<comment type="caution">
    <text evidence="2">The sequence shown here is derived from an EMBL/GenBank/DDBJ whole genome shotgun (WGS) entry which is preliminary data.</text>
</comment>
<organism evidence="2 3">
    <name type="scientific">Rotaria magnacalcarata</name>
    <dbReference type="NCBI Taxonomy" id="392030"/>
    <lineage>
        <taxon>Eukaryota</taxon>
        <taxon>Metazoa</taxon>
        <taxon>Spiralia</taxon>
        <taxon>Gnathifera</taxon>
        <taxon>Rotifera</taxon>
        <taxon>Eurotatoria</taxon>
        <taxon>Bdelloidea</taxon>
        <taxon>Philodinida</taxon>
        <taxon>Philodinidae</taxon>
        <taxon>Rotaria</taxon>
    </lineage>
</organism>
<reference evidence="2" key="1">
    <citation type="submission" date="2021-02" db="EMBL/GenBank/DDBJ databases">
        <authorList>
            <person name="Nowell W R."/>
        </authorList>
    </citation>
    <scope>NUCLEOTIDE SEQUENCE</scope>
</reference>
<accession>A0A8S2UUG9</accession>
<dbReference type="Proteomes" id="UP000676336">
    <property type="component" value="Unassembled WGS sequence"/>
</dbReference>
<feature type="transmembrane region" description="Helical" evidence="1">
    <location>
        <begin position="17"/>
        <end position="36"/>
    </location>
</feature>
<protein>
    <submittedName>
        <fullName evidence="2">Uncharacterized protein</fullName>
    </submittedName>
</protein>
<gene>
    <name evidence="2" type="ORF">SMN809_LOCUS28216</name>
</gene>
<name>A0A8S2UUG9_9BILA</name>
<evidence type="ECO:0000313" key="2">
    <source>
        <dbReference type="EMBL" id="CAF4350503.1"/>
    </source>
</evidence>
<feature type="non-terminal residue" evidence="2">
    <location>
        <position position="1"/>
    </location>
</feature>
<dbReference type="AlphaFoldDB" id="A0A8S2UUG9"/>
<sequence length="59" mass="6948">MKHGVHIHGLTFMRKRAIFGSIYILAYLLLSALVSFNDALDDKFYTNPLWYRLLYMPLV</sequence>
<proteinExistence type="predicted"/>
<evidence type="ECO:0000313" key="3">
    <source>
        <dbReference type="Proteomes" id="UP000676336"/>
    </source>
</evidence>
<keyword evidence="1" id="KW-0472">Membrane</keyword>
<keyword evidence="1" id="KW-1133">Transmembrane helix</keyword>
<dbReference type="EMBL" id="CAJOBI010046570">
    <property type="protein sequence ID" value="CAF4350503.1"/>
    <property type="molecule type" value="Genomic_DNA"/>
</dbReference>
<evidence type="ECO:0000256" key="1">
    <source>
        <dbReference type="SAM" id="Phobius"/>
    </source>
</evidence>
<keyword evidence="1" id="KW-0812">Transmembrane</keyword>